<dbReference type="Proteomes" id="UP000289152">
    <property type="component" value="Unassembled WGS sequence"/>
</dbReference>
<evidence type="ECO:0000313" key="3">
    <source>
        <dbReference type="Proteomes" id="UP000289152"/>
    </source>
</evidence>
<reference evidence="2 3" key="1">
    <citation type="submission" date="2016-06" db="EMBL/GenBank/DDBJ databases">
        <title>Evolution of pathogenesis and genome organization in the Tremellales.</title>
        <authorList>
            <person name="Cuomo C."/>
            <person name="Litvintseva A."/>
            <person name="Heitman J."/>
            <person name="Chen Y."/>
            <person name="Sun S."/>
            <person name="Springer D."/>
            <person name="Dromer F."/>
            <person name="Young S."/>
            <person name="Zeng Q."/>
            <person name="Chapman S."/>
            <person name="Gujja S."/>
            <person name="Saif S."/>
            <person name="Birren B."/>
        </authorList>
    </citation>
    <scope>NUCLEOTIDE SEQUENCE [LARGE SCALE GENOMIC DNA]</scope>
    <source>
        <strain evidence="2 3">ATCC 28783</strain>
    </source>
</reference>
<accession>A0A4Q1BJ58</accession>
<feature type="compositionally biased region" description="Polar residues" evidence="1">
    <location>
        <begin position="181"/>
        <end position="192"/>
    </location>
</feature>
<evidence type="ECO:0000256" key="1">
    <source>
        <dbReference type="SAM" id="MobiDB-lite"/>
    </source>
</evidence>
<proteinExistence type="predicted"/>
<dbReference type="EMBL" id="SDIL01000061">
    <property type="protein sequence ID" value="RXK37733.1"/>
    <property type="molecule type" value="Genomic_DNA"/>
</dbReference>
<dbReference type="AlphaFoldDB" id="A0A4Q1BJ58"/>
<protein>
    <submittedName>
        <fullName evidence="2">Uncharacterized protein</fullName>
    </submittedName>
</protein>
<sequence>MNTQSVMPGTDYESAVARMDEDTQKLCSTLQHIEDSISNVHSFASQHPLGEKQQNTLDVWQECSKRIRCHLREKTTLNPPPSSSRAVISNQAYSVVGNQMYDFVLKYIPSEQTRSNTPTELLSKAIDICIANSKQNIQGMQTSQLPENTQPSSGSGGGQERLDSPESTKIDEAEEEADLISAQQPSDRSVEG</sequence>
<gene>
    <name evidence="2" type="ORF">M231_04982</name>
</gene>
<evidence type="ECO:0000313" key="2">
    <source>
        <dbReference type="EMBL" id="RXK37733.1"/>
    </source>
</evidence>
<dbReference type="InParanoid" id="A0A4Q1BJ58"/>
<comment type="caution">
    <text evidence="2">The sequence shown here is derived from an EMBL/GenBank/DDBJ whole genome shotgun (WGS) entry which is preliminary data.</text>
</comment>
<keyword evidence="3" id="KW-1185">Reference proteome</keyword>
<organism evidence="2 3">
    <name type="scientific">Tremella mesenterica</name>
    <name type="common">Jelly fungus</name>
    <dbReference type="NCBI Taxonomy" id="5217"/>
    <lineage>
        <taxon>Eukaryota</taxon>
        <taxon>Fungi</taxon>
        <taxon>Dikarya</taxon>
        <taxon>Basidiomycota</taxon>
        <taxon>Agaricomycotina</taxon>
        <taxon>Tremellomycetes</taxon>
        <taxon>Tremellales</taxon>
        <taxon>Tremellaceae</taxon>
        <taxon>Tremella</taxon>
    </lineage>
</organism>
<feature type="region of interest" description="Disordered" evidence="1">
    <location>
        <begin position="142"/>
        <end position="192"/>
    </location>
</feature>
<feature type="compositionally biased region" description="Polar residues" evidence="1">
    <location>
        <begin position="142"/>
        <end position="153"/>
    </location>
</feature>
<name>A0A4Q1BJ58_TREME</name>
<feature type="compositionally biased region" description="Basic and acidic residues" evidence="1">
    <location>
        <begin position="160"/>
        <end position="171"/>
    </location>
</feature>